<dbReference type="PANTHER" id="PTHR30168:SF0">
    <property type="entry name" value="INNER MEMBRANE PROTEIN"/>
    <property type="match status" value="1"/>
</dbReference>
<dbReference type="AlphaFoldDB" id="A0A7C9N2S0"/>
<dbReference type="PANTHER" id="PTHR30168">
    <property type="entry name" value="PUTATIVE MEMBRANE PROTEIN YPFJ"/>
    <property type="match status" value="1"/>
</dbReference>
<keyword evidence="3" id="KW-1133">Transmembrane helix</keyword>
<sequence length="248" mass="27672">MRALLVSLLLLGGTAYPVDDPVLTGNLLYRAGQMAEVECPEKPVAVGNRDLTRKYVRSLVDCMNTAWADLMGRVGVPMPPATVGFVNRREVRCGVMWRQGIQGQYCPADRRFDILLDQRLLATPHDLSTFLLAAHEYGHHVQHMTGILWAEVNLPTSGQDEELERSRRVELQSECLAGVFMGSAWKSLNRPASDLRDLRRMMTLDDDGGGINGSHGSPRNREAWFTRGFESRDARSCDTFSANEPRVG</sequence>
<keyword evidence="4" id="KW-0472">Membrane</keyword>
<evidence type="ECO:0000256" key="3">
    <source>
        <dbReference type="ARBA" id="ARBA00022989"/>
    </source>
</evidence>
<comment type="subcellular location">
    <subcellularLocation>
        <location evidence="1">Membrane</location>
        <topology evidence="1">Single-pass membrane protein</topology>
    </subcellularLocation>
</comment>
<dbReference type="EMBL" id="WXEW01000005">
    <property type="protein sequence ID" value="NAS23929.1"/>
    <property type="molecule type" value="Genomic_DNA"/>
</dbReference>
<dbReference type="GO" id="GO:0016020">
    <property type="term" value="C:membrane"/>
    <property type="evidence" value="ECO:0007669"/>
    <property type="project" value="UniProtKB-SubCell"/>
</dbReference>
<accession>A0A7C9N2S0</accession>
<keyword evidence="6" id="KW-1185">Reference proteome</keyword>
<evidence type="ECO:0000313" key="5">
    <source>
        <dbReference type="EMBL" id="NAS23929.1"/>
    </source>
</evidence>
<dbReference type="RefSeq" id="WP_161481131.1">
    <property type="nucleotide sequence ID" value="NZ_WXEW01000005.1"/>
</dbReference>
<evidence type="ECO:0000256" key="2">
    <source>
        <dbReference type="ARBA" id="ARBA00022692"/>
    </source>
</evidence>
<reference evidence="5 6" key="1">
    <citation type="submission" date="2020-01" db="EMBL/GenBank/DDBJ databases">
        <title>Herbidospora sp. NEAU-GS84 nov., a novel actinomycete isolated from soil.</title>
        <authorList>
            <person name="Han L."/>
        </authorList>
    </citation>
    <scope>NUCLEOTIDE SEQUENCE [LARGE SCALE GENOMIC DNA]</scope>
    <source>
        <strain evidence="5 6">NEAU-GS84</strain>
    </source>
</reference>
<keyword evidence="2" id="KW-0812">Transmembrane</keyword>
<evidence type="ECO:0000313" key="6">
    <source>
        <dbReference type="Proteomes" id="UP000479526"/>
    </source>
</evidence>
<protein>
    <recommendedName>
        <fullName evidence="7">Metalloprotease</fullName>
    </recommendedName>
</protein>
<dbReference type="InterPro" id="IPR007343">
    <property type="entry name" value="Uncharacterised_pept_Zn_put"/>
</dbReference>
<comment type="caution">
    <text evidence="5">The sequence shown here is derived from an EMBL/GenBank/DDBJ whole genome shotgun (WGS) entry which is preliminary data.</text>
</comment>
<evidence type="ECO:0000256" key="4">
    <source>
        <dbReference type="ARBA" id="ARBA00023136"/>
    </source>
</evidence>
<dbReference type="Pfam" id="PF04228">
    <property type="entry name" value="Zn_peptidase"/>
    <property type="match status" value="1"/>
</dbReference>
<organism evidence="5 6">
    <name type="scientific">Herbidospora solisilvae</name>
    <dbReference type="NCBI Taxonomy" id="2696284"/>
    <lineage>
        <taxon>Bacteria</taxon>
        <taxon>Bacillati</taxon>
        <taxon>Actinomycetota</taxon>
        <taxon>Actinomycetes</taxon>
        <taxon>Streptosporangiales</taxon>
        <taxon>Streptosporangiaceae</taxon>
        <taxon>Herbidospora</taxon>
    </lineage>
</organism>
<evidence type="ECO:0000256" key="1">
    <source>
        <dbReference type="ARBA" id="ARBA00004167"/>
    </source>
</evidence>
<proteinExistence type="predicted"/>
<evidence type="ECO:0008006" key="7">
    <source>
        <dbReference type="Google" id="ProtNLM"/>
    </source>
</evidence>
<name>A0A7C9N2S0_9ACTN</name>
<dbReference type="Proteomes" id="UP000479526">
    <property type="component" value="Unassembled WGS sequence"/>
</dbReference>
<gene>
    <name evidence="5" type="ORF">GT755_19825</name>
</gene>